<evidence type="ECO:0000313" key="3">
    <source>
        <dbReference type="Proteomes" id="UP000271683"/>
    </source>
</evidence>
<name>A0A3N1FTE9_9ACTN</name>
<dbReference type="SMART" id="SM00530">
    <property type="entry name" value="HTH_XRE"/>
    <property type="match status" value="1"/>
</dbReference>
<dbReference type="InterPro" id="IPR043917">
    <property type="entry name" value="DUF5753"/>
</dbReference>
<dbReference type="PROSITE" id="PS50943">
    <property type="entry name" value="HTH_CROC1"/>
    <property type="match status" value="1"/>
</dbReference>
<evidence type="ECO:0000259" key="1">
    <source>
        <dbReference type="PROSITE" id="PS50943"/>
    </source>
</evidence>
<reference evidence="2 3" key="1">
    <citation type="submission" date="2018-11" db="EMBL/GenBank/DDBJ databases">
        <title>Sequencing the genomes of 1000 actinobacteria strains.</title>
        <authorList>
            <person name="Klenk H.-P."/>
        </authorList>
    </citation>
    <scope>NUCLEOTIDE SEQUENCE [LARGE SCALE GENOMIC DNA]</scope>
    <source>
        <strain evidence="2 3">DSM 43634</strain>
    </source>
</reference>
<dbReference type="GO" id="GO:0003677">
    <property type="term" value="F:DNA binding"/>
    <property type="evidence" value="ECO:0007669"/>
    <property type="project" value="InterPro"/>
</dbReference>
<proteinExistence type="predicted"/>
<dbReference type="Gene3D" id="1.10.260.40">
    <property type="entry name" value="lambda repressor-like DNA-binding domains"/>
    <property type="match status" value="1"/>
</dbReference>
<accession>A0A3N1FTE9</accession>
<dbReference type="InterPro" id="IPR010982">
    <property type="entry name" value="Lambda_DNA-bd_dom_sf"/>
</dbReference>
<gene>
    <name evidence="2" type="ORF">EDD30_7667</name>
</gene>
<dbReference type="OrthoDB" id="4966777at2"/>
<dbReference type="SUPFAM" id="SSF47413">
    <property type="entry name" value="lambda repressor-like DNA-binding domains"/>
    <property type="match status" value="1"/>
</dbReference>
<evidence type="ECO:0000313" key="2">
    <source>
        <dbReference type="EMBL" id="ROP21271.1"/>
    </source>
</evidence>
<comment type="caution">
    <text evidence="2">The sequence shown here is derived from an EMBL/GenBank/DDBJ whole genome shotgun (WGS) entry which is preliminary data.</text>
</comment>
<dbReference type="EMBL" id="RJKL01000002">
    <property type="protein sequence ID" value="ROP21271.1"/>
    <property type="molecule type" value="Genomic_DNA"/>
</dbReference>
<organism evidence="2 3">
    <name type="scientific">Couchioplanes caeruleus</name>
    <dbReference type="NCBI Taxonomy" id="56438"/>
    <lineage>
        <taxon>Bacteria</taxon>
        <taxon>Bacillati</taxon>
        <taxon>Actinomycetota</taxon>
        <taxon>Actinomycetes</taxon>
        <taxon>Micromonosporales</taxon>
        <taxon>Micromonosporaceae</taxon>
        <taxon>Couchioplanes</taxon>
    </lineage>
</organism>
<dbReference type="Proteomes" id="UP000271683">
    <property type="component" value="Unassembled WGS sequence"/>
</dbReference>
<dbReference type="Pfam" id="PF19054">
    <property type="entry name" value="DUF5753"/>
    <property type="match status" value="1"/>
</dbReference>
<sequence length="284" mass="31836">MNPLEKALDGPEGLRARLRELRVRAGKQQQEIAAITGWSHSKVSRIESGKTKPSADDVRRWVVAANGPEQVADELIDILVDAESEHRSWKSAMRAGQGPVQAGYLELARQSHTIKDFELTAVPGMLQTSAYARAMFDEMVRLHQLNVVDVDKAVASRLERQELLYTDRRFEFLLAQPVLEWLLCPPDVMRAQLTRLIPVIGMPNVRFGILPTRTQLRRIPQNTTAAFIGEEETVVAVETFAAETHYYGTQAEQFVAAIDDLWEDAVEGEAAKQLVVQARDALPR</sequence>
<dbReference type="InterPro" id="IPR001387">
    <property type="entry name" value="Cro/C1-type_HTH"/>
</dbReference>
<feature type="domain" description="HTH cro/C1-type" evidence="1">
    <location>
        <begin position="18"/>
        <end position="56"/>
    </location>
</feature>
<dbReference type="CDD" id="cd00093">
    <property type="entry name" value="HTH_XRE"/>
    <property type="match status" value="1"/>
</dbReference>
<dbReference type="RefSeq" id="WP_071804697.1">
    <property type="nucleotide sequence ID" value="NZ_RJKL01000002.1"/>
</dbReference>
<dbReference type="AlphaFoldDB" id="A0A3N1FTE9"/>
<protein>
    <submittedName>
        <fullName evidence="2">Helix-turn-helix protein</fullName>
    </submittedName>
</protein>
<dbReference type="Pfam" id="PF13560">
    <property type="entry name" value="HTH_31"/>
    <property type="match status" value="1"/>
</dbReference>